<gene>
    <name evidence="1" type="ORF">JCM19274_27</name>
</gene>
<organism evidence="1 2">
    <name type="scientific">Algibacter lectus</name>
    <dbReference type="NCBI Taxonomy" id="221126"/>
    <lineage>
        <taxon>Bacteria</taxon>
        <taxon>Pseudomonadati</taxon>
        <taxon>Bacteroidota</taxon>
        <taxon>Flavobacteriia</taxon>
        <taxon>Flavobacteriales</taxon>
        <taxon>Flavobacteriaceae</taxon>
        <taxon>Algibacter</taxon>
    </lineage>
</organism>
<dbReference type="EMBL" id="BBNU01000022">
    <property type="protein sequence ID" value="GAL82129.1"/>
    <property type="molecule type" value="Genomic_DNA"/>
</dbReference>
<accession>A0A090X1Y1</accession>
<name>A0A090X1Y1_9FLAO</name>
<evidence type="ECO:0000313" key="2">
    <source>
        <dbReference type="Proteomes" id="UP000029643"/>
    </source>
</evidence>
<sequence>MFWGLWKLSNELKVFKIDAIADLHNVLRSQILKLFFFGKQTIQIDKGRARRKLWFLVKIFSN</sequence>
<protein>
    <submittedName>
        <fullName evidence="1">Uncharacterized protein</fullName>
    </submittedName>
</protein>
<dbReference type="AlphaFoldDB" id="A0A090X1Y1"/>
<reference evidence="1 2" key="1">
    <citation type="journal article" date="2014" name="Genome Announc.">
        <title>Draft Genome Sequences of Marine Flavobacterium Algibacter lectus Strains SS8 and NR4.</title>
        <authorList>
            <person name="Takatani N."/>
            <person name="Nakanishi M."/>
            <person name="Meirelles P."/>
            <person name="Mino S."/>
            <person name="Suda W."/>
            <person name="Oshima K."/>
            <person name="Hattori M."/>
            <person name="Ohkuma M."/>
            <person name="Hosokawa M."/>
            <person name="Miyashita K."/>
            <person name="Thompson F.L."/>
            <person name="Niwa A."/>
            <person name="Sawabe T."/>
            <person name="Sawabe T."/>
        </authorList>
    </citation>
    <scope>NUCLEOTIDE SEQUENCE [LARGE SCALE GENOMIC DNA]</scope>
    <source>
        <strain evidence="2">JCM19274</strain>
    </source>
</reference>
<dbReference type="Proteomes" id="UP000029643">
    <property type="component" value="Unassembled WGS sequence"/>
</dbReference>
<proteinExistence type="predicted"/>
<comment type="caution">
    <text evidence="1">The sequence shown here is derived from an EMBL/GenBank/DDBJ whole genome shotgun (WGS) entry which is preliminary data.</text>
</comment>
<evidence type="ECO:0000313" key="1">
    <source>
        <dbReference type="EMBL" id="GAL82129.1"/>
    </source>
</evidence>